<evidence type="ECO:0000313" key="4">
    <source>
        <dbReference type="Proteomes" id="UP001140453"/>
    </source>
</evidence>
<proteinExistence type="predicted"/>
<feature type="region of interest" description="Disordered" evidence="2">
    <location>
        <begin position="855"/>
        <end position="883"/>
    </location>
</feature>
<dbReference type="EMBL" id="JAPEVB010000002">
    <property type="protein sequence ID" value="KAJ4393765.1"/>
    <property type="molecule type" value="Genomic_DNA"/>
</dbReference>
<accession>A0A9W8YVT4</accession>
<gene>
    <name evidence="3" type="ORF">N0V93_002980</name>
</gene>
<feature type="compositionally biased region" description="Low complexity" evidence="2">
    <location>
        <begin position="599"/>
        <end position="611"/>
    </location>
</feature>
<feature type="compositionally biased region" description="Polar residues" evidence="2">
    <location>
        <begin position="1079"/>
        <end position="1091"/>
    </location>
</feature>
<dbReference type="AlphaFoldDB" id="A0A9W8YVT4"/>
<feature type="region of interest" description="Disordered" evidence="2">
    <location>
        <begin position="1"/>
        <end position="25"/>
    </location>
</feature>
<keyword evidence="4" id="KW-1185">Reference proteome</keyword>
<reference evidence="3" key="1">
    <citation type="submission" date="2022-10" db="EMBL/GenBank/DDBJ databases">
        <title>Tapping the CABI collections for fungal endophytes: first genome assemblies for Collariella, Neodidymelliopsis, Ascochyta clinopodiicola, Didymella pomorum, Didymosphaeria variabile, Neocosmospora piperis and Neocucurbitaria cava.</title>
        <authorList>
            <person name="Hill R."/>
        </authorList>
    </citation>
    <scope>NUCLEOTIDE SEQUENCE</scope>
    <source>
        <strain evidence="3">IMI 355082</strain>
    </source>
</reference>
<feature type="compositionally biased region" description="Polar residues" evidence="2">
    <location>
        <begin position="871"/>
        <end position="881"/>
    </location>
</feature>
<evidence type="ECO:0000256" key="2">
    <source>
        <dbReference type="SAM" id="MobiDB-lite"/>
    </source>
</evidence>
<feature type="compositionally biased region" description="Acidic residues" evidence="2">
    <location>
        <begin position="1234"/>
        <end position="1247"/>
    </location>
</feature>
<feature type="compositionally biased region" description="Polar residues" evidence="2">
    <location>
        <begin position="1118"/>
        <end position="1137"/>
    </location>
</feature>
<dbReference type="Proteomes" id="UP001140453">
    <property type="component" value="Unassembled WGS sequence"/>
</dbReference>
<organism evidence="3 4">
    <name type="scientific">Gnomoniopsis smithogilvyi</name>
    <dbReference type="NCBI Taxonomy" id="1191159"/>
    <lineage>
        <taxon>Eukaryota</taxon>
        <taxon>Fungi</taxon>
        <taxon>Dikarya</taxon>
        <taxon>Ascomycota</taxon>
        <taxon>Pezizomycotina</taxon>
        <taxon>Sordariomycetes</taxon>
        <taxon>Sordariomycetidae</taxon>
        <taxon>Diaporthales</taxon>
        <taxon>Gnomoniaceae</taxon>
        <taxon>Gnomoniopsis</taxon>
    </lineage>
</organism>
<feature type="region of interest" description="Disordered" evidence="2">
    <location>
        <begin position="598"/>
        <end position="619"/>
    </location>
</feature>
<protein>
    <submittedName>
        <fullName evidence="3">Uncharacterized protein</fullName>
    </submittedName>
</protein>
<keyword evidence="1" id="KW-0175">Coiled coil</keyword>
<sequence>MSWSVFGNRTAHERVEPPLAAPQAQEDINEQTQGLLTDKEKWQRSKQRWNPDIKPADEAFSITYNYFLEELKTKSPEAVVNKDFSNHEVRKFLSGYVDKKRFKAIGVLQTSDKDRYIGLLQTDDYKDVKAHSSPLALKLTMMYFGLPVAPMAFTDPLQASGESPFTNLVFSSGLNEVEDEFDDEDLSFVPEQLRPLRFLNYYDRRGHGKDNAHMNPEKTYELFYGIPMVVPTHELMTRTRLRGAGVQDASDDLDFATDDSSDEMLTMVTPSSPESTNTNRLSPHIALHDGERDANAGEQVYLWGLSGRTVFSYFDPKSFFSAIDRILGLRKRSDGDTYVGITISLLSHPKGERGPCRVLASDQCFLGRCKEDELNFHRTWLDTVQYFDDQIKDGDALDICVVRISEDIHFSEMQDKLAYRPSLNEGKVVAFSLSDDSNGALSYLSMSRDVDRYTTAVQYQAWFRSLWRTLSHPPEEQLRTYSIGSNEVLPPQSCLVRITCADASEDETPHWFLSDVGPTREAWEYFIEAYYVKGCKEFILNAIPMTDPRASSITVHAATASVATDAEQMVQEVQERDREFYWGCHSHIDDAIAFQETDQPQAQAAAARPPQLNSLGRPANGVQLSDFAKGKAFREWSYAHPLSIHMQGQYPSIPINAPPLETILKTPGINGGPSDSVPVMSTQVLTPSEQRHLQETVFEMRSLALNRAQPCPFRPCSKHFAIDDAGRQLFRDHIQNTHIDKKCPLCDDKMFGYYDAQTKQQHFYEKHVYYFSHKDDLHLNTVFEVDSLHLTDKREAKWNFCARCGRDHNKLNVNGDRAQHDNICFPGVTEEEARRRYCVDCGGNTNGATRHSHKHLDECSYKPPTGEGPINTVTGEPNESPNDGRLTRYWEKQRRFTRNDTPNIVQVPKGCYVKGCTKTNLQELHADALFSHYGTETHINATDRLRFCPICNLDFVAREWTDKKQKVDHFKDHVEEREKRIKLDLEIAKATNKLDAVVLDKINLRNEDEFVLSTTREASHQAEAQVVSSKLEKDIERLLEDQKRATQESQARFDSLETSFKNLMDAFVQDRTAKRSREPTSTPNLSGTGSSKRQRTSKAFDIVEAHTPQGHSPDQESWDTTPSTGSSGAIMTPSDGTSPAGARGSEPPSSTSSRTLGPLTSPLAPTSAPSMARTRERNLPLDPDTSQQQVTAPIRHASKSKSSKTTVQSGGSRRRTSARRAQVVRTEQANQVIADEDDNDVQEVEEQ</sequence>
<feature type="coiled-coil region" evidence="1">
    <location>
        <begin position="987"/>
        <end position="1048"/>
    </location>
</feature>
<comment type="caution">
    <text evidence="3">The sequence shown here is derived from an EMBL/GenBank/DDBJ whole genome shotgun (WGS) entry which is preliminary data.</text>
</comment>
<evidence type="ECO:0000313" key="3">
    <source>
        <dbReference type="EMBL" id="KAJ4393765.1"/>
    </source>
</evidence>
<dbReference type="OrthoDB" id="4850289at2759"/>
<name>A0A9W8YVT4_9PEZI</name>
<evidence type="ECO:0000256" key="1">
    <source>
        <dbReference type="SAM" id="Coils"/>
    </source>
</evidence>
<feature type="region of interest" description="Disordered" evidence="2">
    <location>
        <begin position="1070"/>
        <end position="1247"/>
    </location>
</feature>